<dbReference type="EMBL" id="CP000582">
    <property type="protein sequence ID" value="ABO94349.1"/>
    <property type="molecule type" value="Genomic_DNA"/>
</dbReference>
<dbReference type="Proteomes" id="UP000001568">
    <property type="component" value="Chromosome 2"/>
</dbReference>
<sequence length="427" mass="47138">MLDDGDVDAQRASAREAAPLLRTDEDATRVLAHPATRSSRAVTLWTLASALVGAGLFACVDGTRREVKHRAALGEAWETEWGALDLGERATRATAALQGKTEGHGLPVFLHIPKAGGTTIETALGVLGIDVGYCHLPEARGTPTPYETSPTFENEAWHRPPAAFVPDSWAIVRNPYRRFASDFLWAKYLGSEPGQFWGLNPGYSERNCEAFQSYVKDMISPAASPDGWMDDKFKCYNDAKFTLQGIADCETKYPGFKIHLGSHVLPQRITTAYAERVFKFEECFDSAPGKCKDPRNMIEQDNIIAFMRNRYTPAVTIEEKINEWNAAVEKPDVMSCWAEFDPAILRVYDAVYTHDFAGFGYNKISPKGTTDGTSVFDNSAHTNHHADGKTLEQLRSELPENTPIMDVQGPKCDAGAPALGRSNDRAR</sequence>
<feature type="region of interest" description="Disordered" evidence="1">
    <location>
        <begin position="401"/>
        <end position="427"/>
    </location>
</feature>
<reference evidence="2 3" key="1">
    <citation type="journal article" date="2007" name="Proc. Natl. Acad. Sci. U.S.A.">
        <title>The tiny eukaryote Ostreococcus provides genomic insights into the paradox of plankton speciation.</title>
        <authorList>
            <person name="Palenik B."/>
            <person name="Grimwood J."/>
            <person name="Aerts A."/>
            <person name="Rouze P."/>
            <person name="Salamov A."/>
            <person name="Putnam N."/>
            <person name="Dupont C."/>
            <person name="Jorgensen R."/>
            <person name="Derelle E."/>
            <person name="Rombauts S."/>
            <person name="Zhou K."/>
            <person name="Otillar R."/>
            <person name="Merchant S.S."/>
            <person name="Podell S."/>
            <person name="Gaasterland T."/>
            <person name="Napoli C."/>
            <person name="Gendler K."/>
            <person name="Manuell A."/>
            <person name="Tai V."/>
            <person name="Vallon O."/>
            <person name="Piganeau G."/>
            <person name="Jancek S."/>
            <person name="Heijde M."/>
            <person name="Jabbari K."/>
            <person name="Bowler C."/>
            <person name="Lohr M."/>
            <person name="Robbens S."/>
            <person name="Werner G."/>
            <person name="Dubchak I."/>
            <person name="Pazour G.J."/>
            <person name="Ren Q."/>
            <person name="Paulsen I."/>
            <person name="Delwiche C."/>
            <person name="Schmutz J."/>
            <person name="Rokhsar D."/>
            <person name="Van de Peer Y."/>
            <person name="Moreau H."/>
            <person name="Grigoriev I.V."/>
        </authorList>
    </citation>
    <scope>NUCLEOTIDE SEQUENCE [LARGE SCALE GENOMIC DNA]</scope>
    <source>
        <strain evidence="2 3">CCE9901</strain>
    </source>
</reference>
<dbReference type="HOGENOM" id="CLU_052905_0_0_1"/>
<dbReference type="KEGG" id="olu:OSTLU_29844"/>
<gene>
    <name evidence="2" type="ORF">OSTLU_29844</name>
</gene>
<dbReference type="OrthoDB" id="498243at2759"/>
<name>A4RTK5_OSTLU</name>
<dbReference type="OMA" id="ENEAWHR"/>
<dbReference type="RefSeq" id="XP_001416057.1">
    <property type="nucleotide sequence ID" value="XM_001416020.1"/>
</dbReference>
<dbReference type="GeneID" id="5000328"/>
<dbReference type="AlphaFoldDB" id="A4RTK5"/>
<evidence type="ECO:0000313" key="2">
    <source>
        <dbReference type="EMBL" id="ABO94349.1"/>
    </source>
</evidence>
<evidence type="ECO:0000256" key="1">
    <source>
        <dbReference type="SAM" id="MobiDB-lite"/>
    </source>
</evidence>
<evidence type="ECO:0000313" key="3">
    <source>
        <dbReference type="Proteomes" id="UP000001568"/>
    </source>
</evidence>
<organism evidence="2 3">
    <name type="scientific">Ostreococcus lucimarinus (strain CCE9901)</name>
    <dbReference type="NCBI Taxonomy" id="436017"/>
    <lineage>
        <taxon>Eukaryota</taxon>
        <taxon>Viridiplantae</taxon>
        <taxon>Chlorophyta</taxon>
        <taxon>Mamiellophyceae</taxon>
        <taxon>Mamiellales</taxon>
        <taxon>Bathycoccaceae</taxon>
        <taxon>Ostreococcus</taxon>
    </lineage>
</organism>
<keyword evidence="3" id="KW-1185">Reference proteome</keyword>
<evidence type="ECO:0008006" key="4">
    <source>
        <dbReference type="Google" id="ProtNLM"/>
    </source>
</evidence>
<dbReference type="Gramene" id="ABO94349">
    <property type="protein sequence ID" value="ABO94349"/>
    <property type="gene ID" value="OSTLU_29844"/>
</dbReference>
<protein>
    <recommendedName>
        <fullName evidence="4">Sulfotransferase</fullName>
    </recommendedName>
</protein>
<proteinExistence type="predicted"/>
<accession>A4RTK5</accession>